<feature type="transmembrane region" description="Helical" evidence="10">
    <location>
        <begin position="411"/>
        <end position="432"/>
    </location>
</feature>
<comment type="subcellular location">
    <subcellularLocation>
        <location evidence="1">Cell membrane</location>
        <topology evidence="1">Multi-pass membrane protein</topology>
    </subcellularLocation>
</comment>
<protein>
    <submittedName>
        <fullName evidence="14">Uncharacterized protein</fullName>
    </submittedName>
</protein>
<evidence type="ECO:0000256" key="2">
    <source>
        <dbReference type="ARBA" id="ARBA00022692"/>
    </source>
</evidence>
<dbReference type="PROSITE" id="PS50893">
    <property type="entry name" value="ABC_TRANSPORTER_2"/>
    <property type="match status" value="1"/>
</dbReference>
<dbReference type="InterPro" id="IPR039421">
    <property type="entry name" value="Type_1_exporter"/>
</dbReference>
<evidence type="ECO:0000259" key="13">
    <source>
        <dbReference type="PROSITE" id="PS50990"/>
    </source>
</evidence>
<dbReference type="Gene3D" id="1.20.1560.10">
    <property type="entry name" value="ABC transporter type 1, transmembrane domain"/>
    <property type="match status" value="1"/>
</dbReference>
<evidence type="ECO:0000256" key="8">
    <source>
        <dbReference type="ARBA" id="ARBA00023136"/>
    </source>
</evidence>
<keyword evidence="15" id="KW-1185">Reference proteome</keyword>
<dbReference type="Pfam" id="PF00005">
    <property type="entry name" value="ABC_tran"/>
    <property type="match status" value="1"/>
</dbReference>
<dbReference type="InterPro" id="IPR017871">
    <property type="entry name" value="ABC_transporter-like_CS"/>
</dbReference>
<feature type="transmembrane region" description="Helical" evidence="10">
    <location>
        <begin position="270"/>
        <end position="288"/>
    </location>
</feature>
<dbReference type="Pfam" id="PF03412">
    <property type="entry name" value="Peptidase_C39"/>
    <property type="match status" value="1"/>
</dbReference>
<keyword evidence="6" id="KW-0813">Transport</keyword>
<feature type="transmembrane region" description="Helical" evidence="10">
    <location>
        <begin position="192"/>
        <end position="212"/>
    </location>
</feature>
<proteinExistence type="predicted"/>
<dbReference type="SUPFAM" id="SSF52540">
    <property type="entry name" value="P-loop containing nucleoside triphosphate hydrolases"/>
    <property type="match status" value="1"/>
</dbReference>
<keyword evidence="7 10" id="KW-1133">Transmembrane helix</keyword>
<evidence type="ECO:0000256" key="10">
    <source>
        <dbReference type="SAM" id="Phobius"/>
    </source>
</evidence>
<evidence type="ECO:0000259" key="12">
    <source>
        <dbReference type="PROSITE" id="PS50929"/>
    </source>
</evidence>
<dbReference type="InterPro" id="IPR027417">
    <property type="entry name" value="P-loop_NTPase"/>
</dbReference>
<dbReference type="EMBL" id="QGLG01000001">
    <property type="protein sequence ID" value="PXY86161.1"/>
    <property type="molecule type" value="Genomic_DNA"/>
</dbReference>
<feature type="domain" description="Peptidase C39" evidence="13">
    <location>
        <begin position="6"/>
        <end position="125"/>
    </location>
</feature>
<evidence type="ECO:0000313" key="14">
    <source>
        <dbReference type="EMBL" id="PXY86161.1"/>
    </source>
</evidence>
<keyword evidence="4" id="KW-0378">Hydrolase</keyword>
<feature type="domain" description="ABC transmembrane type-1" evidence="12">
    <location>
        <begin position="159"/>
        <end position="435"/>
    </location>
</feature>
<dbReference type="InterPro" id="IPR003593">
    <property type="entry name" value="AAA+_ATPase"/>
</dbReference>
<accession>A0ABX5N323</accession>
<dbReference type="Gene3D" id="3.40.50.300">
    <property type="entry name" value="P-loop containing nucleotide triphosphate hydrolases"/>
    <property type="match status" value="1"/>
</dbReference>
<feature type="transmembrane region" description="Helical" evidence="10">
    <location>
        <begin position="377"/>
        <end position="399"/>
    </location>
</feature>
<keyword evidence="9" id="KW-0080">Bacteriocin transport</keyword>
<dbReference type="PANTHER" id="PTHR24221:SF654">
    <property type="entry name" value="ATP-BINDING CASSETTE SUB-FAMILY B MEMBER 6"/>
    <property type="match status" value="1"/>
</dbReference>
<dbReference type="InterPro" id="IPR003439">
    <property type="entry name" value="ABC_transporter-like_ATP-bd"/>
</dbReference>
<organism evidence="14 15">
    <name type="scientific">Lactobacillus melliventris</name>
    <dbReference type="NCBI Taxonomy" id="1218507"/>
    <lineage>
        <taxon>Bacteria</taxon>
        <taxon>Bacillati</taxon>
        <taxon>Bacillota</taxon>
        <taxon>Bacilli</taxon>
        <taxon>Lactobacillales</taxon>
        <taxon>Lactobacillaceae</taxon>
        <taxon>Lactobacillus</taxon>
    </lineage>
</organism>
<dbReference type="InterPro" id="IPR011527">
    <property type="entry name" value="ABC1_TM_dom"/>
</dbReference>
<evidence type="ECO:0000256" key="7">
    <source>
        <dbReference type="ARBA" id="ARBA00022989"/>
    </source>
</evidence>
<keyword evidence="4" id="KW-0645">Protease</keyword>
<feature type="transmembrane region" description="Helical" evidence="10">
    <location>
        <begin position="153"/>
        <end position="177"/>
    </location>
</feature>
<keyword evidence="5" id="KW-0067">ATP-binding</keyword>
<sequence>MKYVEQASYAECGLCCLAMICSTFGMNTSITSLRQQWDIGKNGLSFMDIKKLSKKLNLDAKGYKVDDLATVPVPFILFINNNHFVCINKISSKKNILTIYDPAHGIYKKNLNELKAPFFILKISEPKKKKEVLHCSNIIKLIREYKTSVSGNIGLMLELAFLSIVVQLMTIAIPIFLKNIINFYITKKLINIYYIFIFSFCIILIYGLTFLLRSRVAVKLQVIFNNKLTTNFVKKLFSLPYKFFSIMDSSDLIHRYSGSTVVRSLFSEKLINIWLDFGTVIFALTYIFFQSIIIGEFILMMGIFQIALSLFAVKQKQYLVGKEVLEQSNSLSNFMDSLTLMPYIKFKSLEKTSFKRWYSSQKRYSDSMTKEGNFTSIFSSLNATINFLTPFIATILAIASPVTKNMSIGNIFAIFILSSSVIAPLSQVINSFNEILYANKYFERMIEIQQNKSEDLSNGQDIKENSHLNIKAQKLNFKYNFNDKKNVLTDINIELPENSFIGITGKTGSGKSTLGLVLMGQLPISSGTIFVNNIDLRKIKKSSFRKMCSIVTQTPIFSNDSIINNITMWRDKDISRVELVCKVACIWNDIQHLPMGLETVLSKDNDVLSGGQLQRISIARALYDNPKIILLDEATSALDADTENQVMQNISKLNCTRIMITHRLNTIKNADNIIFIENGKIKNEGTHQYLISNDKEYKKLYLQFSNSNYK</sequence>
<dbReference type="SUPFAM" id="SSF90123">
    <property type="entry name" value="ABC transporter transmembrane region"/>
    <property type="match status" value="1"/>
</dbReference>
<dbReference type="PROSITE" id="PS50990">
    <property type="entry name" value="PEPTIDASE_C39"/>
    <property type="match status" value="1"/>
</dbReference>
<evidence type="ECO:0000259" key="11">
    <source>
        <dbReference type="PROSITE" id="PS50893"/>
    </source>
</evidence>
<gene>
    <name evidence="14" type="ORF">DK873_01015</name>
</gene>
<dbReference type="Gene3D" id="3.90.70.10">
    <property type="entry name" value="Cysteine proteinases"/>
    <property type="match status" value="1"/>
</dbReference>
<dbReference type="PANTHER" id="PTHR24221">
    <property type="entry name" value="ATP-BINDING CASSETTE SUB-FAMILY B"/>
    <property type="match status" value="1"/>
</dbReference>
<dbReference type="PROSITE" id="PS50929">
    <property type="entry name" value="ABC_TM1F"/>
    <property type="match status" value="1"/>
</dbReference>
<keyword evidence="6" id="KW-0653">Protein transport</keyword>
<dbReference type="Proteomes" id="UP000247698">
    <property type="component" value="Unassembled WGS sequence"/>
</dbReference>
<evidence type="ECO:0000256" key="3">
    <source>
        <dbReference type="ARBA" id="ARBA00022741"/>
    </source>
</evidence>
<evidence type="ECO:0000313" key="15">
    <source>
        <dbReference type="Proteomes" id="UP000247698"/>
    </source>
</evidence>
<evidence type="ECO:0000256" key="5">
    <source>
        <dbReference type="ARBA" id="ARBA00022840"/>
    </source>
</evidence>
<dbReference type="RefSeq" id="WP_110445470.1">
    <property type="nucleotide sequence ID" value="NZ_QGLG01000001.1"/>
</dbReference>
<name>A0ABX5N323_9LACO</name>
<dbReference type="Pfam" id="PF00664">
    <property type="entry name" value="ABC_membrane"/>
    <property type="match status" value="1"/>
</dbReference>
<keyword evidence="4" id="KW-0788">Thiol protease</keyword>
<comment type="caution">
    <text evidence="14">The sequence shown here is derived from an EMBL/GenBank/DDBJ whole genome shotgun (WGS) entry which is preliminary data.</text>
</comment>
<feature type="transmembrane region" description="Helical" evidence="10">
    <location>
        <begin position="294"/>
        <end position="313"/>
    </location>
</feature>
<evidence type="ECO:0000256" key="1">
    <source>
        <dbReference type="ARBA" id="ARBA00004651"/>
    </source>
</evidence>
<reference evidence="14 15" key="1">
    <citation type="submission" date="2018-05" db="EMBL/GenBank/DDBJ databases">
        <title>Reference genomes for bee gut microbiota database.</title>
        <authorList>
            <person name="Ellegaard K.M."/>
        </authorList>
    </citation>
    <scope>NUCLEOTIDE SEQUENCE [LARGE SCALE GENOMIC DNA]</scope>
    <source>
        <strain evidence="14 15">ESL0184</strain>
    </source>
</reference>
<dbReference type="InterPro" id="IPR036640">
    <property type="entry name" value="ABC1_TM_sf"/>
</dbReference>
<keyword evidence="2 10" id="KW-0812">Transmembrane</keyword>
<keyword evidence="8 10" id="KW-0472">Membrane</keyword>
<keyword evidence="3" id="KW-0547">Nucleotide-binding</keyword>
<feature type="domain" description="ABC transporter" evidence="11">
    <location>
        <begin position="470"/>
        <end position="703"/>
    </location>
</feature>
<dbReference type="SMART" id="SM00382">
    <property type="entry name" value="AAA"/>
    <property type="match status" value="1"/>
</dbReference>
<dbReference type="PROSITE" id="PS00211">
    <property type="entry name" value="ABC_TRANSPORTER_1"/>
    <property type="match status" value="1"/>
</dbReference>
<dbReference type="InterPro" id="IPR005074">
    <property type="entry name" value="Peptidase_C39"/>
</dbReference>
<evidence type="ECO:0000256" key="9">
    <source>
        <dbReference type="ARBA" id="ARBA00043264"/>
    </source>
</evidence>
<dbReference type="CDD" id="cd03228">
    <property type="entry name" value="ABCC_MRP_Like"/>
    <property type="match status" value="1"/>
</dbReference>
<evidence type="ECO:0000256" key="4">
    <source>
        <dbReference type="ARBA" id="ARBA00022807"/>
    </source>
</evidence>
<evidence type="ECO:0000256" key="6">
    <source>
        <dbReference type="ARBA" id="ARBA00022927"/>
    </source>
</evidence>